<name>A0A1E3PF22_9ASCO</name>
<sequence length="158" mass="17274">MENEHCTNVGNLKAARDLPLPYTSIIYKEIDSSGKSLNDNEPAPFKSQDEESYPGLQPISELTTNGKLSQPQVTPFSADTTLNGGLSAAPVKPANAADLPDKSNESVRSRWRLAGEKVHVLDAFSSILREAHAADFERRRSESDKDLGDSDDDDELDD</sequence>
<feature type="region of interest" description="Disordered" evidence="1">
    <location>
        <begin position="133"/>
        <end position="158"/>
    </location>
</feature>
<protein>
    <submittedName>
        <fullName evidence="2">Uncharacterized protein</fullName>
    </submittedName>
</protein>
<gene>
    <name evidence="2" type="ORF">NADFUDRAFT_84051</name>
</gene>
<dbReference type="OrthoDB" id="9970435at2759"/>
<accession>A0A1E3PF22</accession>
<evidence type="ECO:0000313" key="3">
    <source>
        <dbReference type="Proteomes" id="UP000095009"/>
    </source>
</evidence>
<feature type="compositionally biased region" description="Acidic residues" evidence="1">
    <location>
        <begin position="149"/>
        <end position="158"/>
    </location>
</feature>
<reference evidence="2 3" key="1">
    <citation type="journal article" date="2016" name="Proc. Natl. Acad. Sci. U.S.A.">
        <title>Comparative genomics of biotechnologically important yeasts.</title>
        <authorList>
            <person name="Riley R."/>
            <person name="Haridas S."/>
            <person name="Wolfe K.H."/>
            <person name="Lopes M.R."/>
            <person name="Hittinger C.T."/>
            <person name="Goeker M."/>
            <person name="Salamov A.A."/>
            <person name="Wisecaver J.H."/>
            <person name="Long T.M."/>
            <person name="Calvey C.H."/>
            <person name="Aerts A.L."/>
            <person name="Barry K.W."/>
            <person name="Choi C."/>
            <person name="Clum A."/>
            <person name="Coughlan A.Y."/>
            <person name="Deshpande S."/>
            <person name="Douglass A.P."/>
            <person name="Hanson S.J."/>
            <person name="Klenk H.-P."/>
            <person name="LaButti K.M."/>
            <person name="Lapidus A."/>
            <person name="Lindquist E.A."/>
            <person name="Lipzen A.M."/>
            <person name="Meier-Kolthoff J.P."/>
            <person name="Ohm R.A."/>
            <person name="Otillar R.P."/>
            <person name="Pangilinan J.L."/>
            <person name="Peng Y."/>
            <person name="Rokas A."/>
            <person name="Rosa C.A."/>
            <person name="Scheuner C."/>
            <person name="Sibirny A.A."/>
            <person name="Slot J.C."/>
            <person name="Stielow J.B."/>
            <person name="Sun H."/>
            <person name="Kurtzman C.P."/>
            <person name="Blackwell M."/>
            <person name="Grigoriev I.V."/>
            <person name="Jeffries T.W."/>
        </authorList>
    </citation>
    <scope>NUCLEOTIDE SEQUENCE [LARGE SCALE GENOMIC DNA]</scope>
    <source>
        <strain evidence="2 3">DSM 6958</strain>
    </source>
</reference>
<keyword evidence="3" id="KW-1185">Reference proteome</keyword>
<feature type="region of interest" description="Disordered" evidence="1">
    <location>
        <begin position="31"/>
        <end position="105"/>
    </location>
</feature>
<evidence type="ECO:0000313" key="2">
    <source>
        <dbReference type="EMBL" id="ODQ64009.1"/>
    </source>
</evidence>
<evidence type="ECO:0000256" key="1">
    <source>
        <dbReference type="SAM" id="MobiDB-lite"/>
    </source>
</evidence>
<feature type="compositionally biased region" description="Polar residues" evidence="1">
    <location>
        <begin position="60"/>
        <end position="84"/>
    </location>
</feature>
<dbReference type="Proteomes" id="UP000095009">
    <property type="component" value="Unassembled WGS sequence"/>
</dbReference>
<feature type="compositionally biased region" description="Basic and acidic residues" evidence="1">
    <location>
        <begin position="133"/>
        <end position="148"/>
    </location>
</feature>
<dbReference type="EMBL" id="KV454413">
    <property type="protein sequence ID" value="ODQ64009.1"/>
    <property type="molecule type" value="Genomic_DNA"/>
</dbReference>
<proteinExistence type="predicted"/>
<feature type="non-terminal residue" evidence="2">
    <location>
        <position position="158"/>
    </location>
</feature>
<organism evidence="2 3">
    <name type="scientific">Nadsonia fulvescens var. elongata DSM 6958</name>
    <dbReference type="NCBI Taxonomy" id="857566"/>
    <lineage>
        <taxon>Eukaryota</taxon>
        <taxon>Fungi</taxon>
        <taxon>Dikarya</taxon>
        <taxon>Ascomycota</taxon>
        <taxon>Saccharomycotina</taxon>
        <taxon>Dipodascomycetes</taxon>
        <taxon>Dipodascales</taxon>
        <taxon>Dipodascales incertae sedis</taxon>
        <taxon>Nadsonia</taxon>
    </lineage>
</organism>
<dbReference type="AlphaFoldDB" id="A0A1E3PF22"/>